<evidence type="ECO:0000313" key="3">
    <source>
        <dbReference type="EMBL" id="MCC0177605.1"/>
    </source>
</evidence>
<dbReference type="Proteomes" id="UP000729733">
    <property type="component" value="Unassembled WGS sequence"/>
</dbReference>
<keyword evidence="1" id="KW-1133">Transmembrane helix</keyword>
<feature type="transmembrane region" description="Helical" evidence="1">
    <location>
        <begin position="12"/>
        <end position="31"/>
    </location>
</feature>
<dbReference type="EMBL" id="JADWDC010000025">
    <property type="protein sequence ID" value="MCC0177605.1"/>
    <property type="molecule type" value="Genomic_DNA"/>
</dbReference>
<organism evidence="3 4">
    <name type="scientific">Waterburya agarophytonicola KI4</name>
    <dbReference type="NCBI Taxonomy" id="2874699"/>
    <lineage>
        <taxon>Bacteria</taxon>
        <taxon>Bacillati</taxon>
        <taxon>Cyanobacteriota</taxon>
        <taxon>Cyanophyceae</taxon>
        <taxon>Pleurocapsales</taxon>
        <taxon>Hyellaceae</taxon>
        <taxon>Waterburya</taxon>
        <taxon>Waterburya agarophytonicola</taxon>
    </lineage>
</organism>
<dbReference type="SMART" id="SM00028">
    <property type="entry name" value="TPR"/>
    <property type="match status" value="6"/>
</dbReference>
<dbReference type="Pfam" id="PF12770">
    <property type="entry name" value="CHAT"/>
    <property type="match status" value="1"/>
</dbReference>
<proteinExistence type="predicted"/>
<dbReference type="PANTHER" id="PTHR10098:SF112">
    <property type="entry name" value="SLR0380 PROTEIN"/>
    <property type="match status" value="1"/>
</dbReference>
<dbReference type="PANTHER" id="PTHR10098">
    <property type="entry name" value="RAPSYN-RELATED"/>
    <property type="match status" value="1"/>
</dbReference>
<dbReference type="InterPro" id="IPR019734">
    <property type="entry name" value="TPR_rpt"/>
</dbReference>
<gene>
    <name evidence="3" type="ORF">I4641_11510</name>
</gene>
<dbReference type="Gene3D" id="1.25.40.10">
    <property type="entry name" value="Tetratricopeptide repeat domain"/>
    <property type="match status" value="3"/>
</dbReference>
<sequence length="864" mass="97007">MRRISSFKTNFILFNSIFGFLLIIAYLFLGLEVALAGNETKAIATNSSQNKLSISDRGRLAYQEGRYTEAKKIWQNAYKIEQLAQNIQSQAQILNYLALVEHQLGNNTTAEEYLTHSLELIPDPLQDLDWQIKAQALNTQGKLALEKGKAKSALTSWQEADLAYQQGGDKIGKLGVQINQTQAWQSLGLYRRAQKALENIAIALDRESDLTLKITGLRSLGIALQIAGDLEAAEELFEESLGLSKELNLDEESSTTLFSLGNNALALGNETQAIDYYQQATATTARPLLKTEARLNQLGLLIATEQWQAAQGLLPKIQTYLANFEDISSRRLVYARVNLAKHSIELSANTGNRNLLTHTQDLLLATIERADRLEDPQSKSYALGILGHLYESDRQINLGCRYTRKALQLAQTINNSELTYQWQWQLGRLLQNKGNHQGAVASYTGAVNALESLRSDLVVTNANLQFSFREQVEPVYRELVSLLLSPVDRQPVSQANLLQARNTIESLQLAELNNFFREACLDATPTAIDQIDRQAAVIYPIILRDRLEVIVSFPDKSLKHYTQPIAQSALEPIIEELRQTLQIRSRRKFYQPAQKLYSWLIAPVLQELEQQQVETLVFVPDGSFRNIPLATLHDGEKYLIQQYNVALTPGLQLLAPLPLEKVQLKTLAAGITQQRRGFSSLEYVNQELLNIQNQTDTFVLRDEKFTQQSLQTNIESSDYSIVHIATHGQFSSNLDDTFLLAWDSDIKISDLDQILSSRNSDRQRAIELLILSACETARGDKRAALGLAGIAVKAGAKTTLATLWAVYDQSTASTMNNFYQNISHPQVKGNKAKALRQAQLSLIESPQFKHPYYWSPFIMIGNWL</sequence>
<dbReference type="SUPFAM" id="SSF48452">
    <property type="entry name" value="TPR-like"/>
    <property type="match status" value="3"/>
</dbReference>
<feature type="domain" description="CHAT" evidence="2">
    <location>
        <begin position="592"/>
        <end position="862"/>
    </location>
</feature>
<keyword evidence="1" id="KW-0472">Membrane</keyword>
<dbReference type="AlphaFoldDB" id="A0A964BTK3"/>
<dbReference type="InterPro" id="IPR024983">
    <property type="entry name" value="CHAT_dom"/>
</dbReference>
<evidence type="ECO:0000259" key="2">
    <source>
        <dbReference type="Pfam" id="PF12770"/>
    </source>
</evidence>
<evidence type="ECO:0000313" key="4">
    <source>
        <dbReference type="Proteomes" id="UP000729733"/>
    </source>
</evidence>
<keyword evidence="4" id="KW-1185">Reference proteome</keyword>
<accession>A0A964BTK3</accession>
<dbReference type="InterPro" id="IPR011990">
    <property type="entry name" value="TPR-like_helical_dom_sf"/>
</dbReference>
<name>A0A964BTK3_9CYAN</name>
<protein>
    <submittedName>
        <fullName evidence="3">CHAT domain-containing protein</fullName>
    </submittedName>
</protein>
<comment type="caution">
    <text evidence="3">The sequence shown here is derived from an EMBL/GenBank/DDBJ whole genome shotgun (WGS) entry which is preliminary data.</text>
</comment>
<keyword evidence="1" id="KW-0812">Transmembrane</keyword>
<reference evidence="3" key="1">
    <citation type="journal article" date="2021" name="Antonie Van Leeuwenhoek">
        <title>Draft genome and description of Waterburya agarophytonicola gen. nov. sp. nov. (Pleurocapsales, Cyanobacteria): a seaweed symbiont.</title>
        <authorList>
            <person name="Bonthond G."/>
            <person name="Shalygin S."/>
            <person name="Bayer T."/>
            <person name="Weinberger F."/>
        </authorList>
    </citation>
    <scope>NUCLEOTIDE SEQUENCE</scope>
    <source>
        <strain evidence="3">KI4</strain>
    </source>
</reference>
<dbReference type="Pfam" id="PF13424">
    <property type="entry name" value="TPR_12"/>
    <property type="match status" value="1"/>
</dbReference>
<evidence type="ECO:0000256" key="1">
    <source>
        <dbReference type="SAM" id="Phobius"/>
    </source>
</evidence>